<evidence type="ECO:0000259" key="2">
    <source>
        <dbReference type="Pfam" id="PF13474"/>
    </source>
</evidence>
<accession>A0A8J3ZWK2</accession>
<sequence>MRRTLLVALAGLVASVGVAVPTAASAGSEERQNRRCAQEFHAAVVEDNDAYNSRDAQRYERILNPRMIFWADGVATYGRDAIMANARQAFAVPGWVWLYEIKTETVYGCHSGIAVLEAHVNYPETGKDIHYEVTMGLVKEHGRWSVAIDNVHRVSPPPA</sequence>
<evidence type="ECO:0000313" key="3">
    <source>
        <dbReference type="EMBL" id="GIJ70503.1"/>
    </source>
</evidence>
<gene>
    <name evidence="3" type="ORF">Voc01_054200</name>
</gene>
<evidence type="ECO:0000313" key="4">
    <source>
        <dbReference type="Proteomes" id="UP000635606"/>
    </source>
</evidence>
<organism evidence="3 4">
    <name type="scientific">Virgisporangium ochraceum</name>
    <dbReference type="NCBI Taxonomy" id="65505"/>
    <lineage>
        <taxon>Bacteria</taxon>
        <taxon>Bacillati</taxon>
        <taxon>Actinomycetota</taxon>
        <taxon>Actinomycetes</taxon>
        <taxon>Micromonosporales</taxon>
        <taxon>Micromonosporaceae</taxon>
        <taxon>Virgisporangium</taxon>
    </lineage>
</organism>
<reference evidence="3" key="1">
    <citation type="submission" date="2021-01" db="EMBL/GenBank/DDBJ databases">
        <title>Whole genome shotgun sequence of Virgisporangium ochraceum NBRC 16418.</title>
        <authorList>
            <person name="Komaki H."/>
            <person name="Tamura T."/>
        </authorList>
    </citation>
    <scope>NUCLEOTIDE SEQUENCE</scope>
    <source>
        <strain evidence="3">NBRC 16418</strain>
    </source>
</reference>
<dbReference type="InterPro" id="IPR037401">
    <property type="entry name" value="SnoaL-like"/>
</dbReference>
<dbReference type="InterPro" id="IPR032710">
    <property type="entry name" value="NTF2-like_dom_sf"/>
</dbReference>
<dbReference type="RefSeq" id="WP_203930400.1">
    <property type="nucleotide sequence ID" value="NZ_BOPH01000081.1"/>
</dbReference>
<dbReference type="AlphaFoldDB" id="A0A8J3ZWK2"/>
<name>A0A8J3ZWK2_9ACTN</name>
<comment type="caution">
    <text evidence="3">The sequence shown here is derived from an EMBL/GenBank/DDBJ whole genome shotgun (WGS) entry which is preliminary data.</text>
</comment>
<dbReference type="Proteomes" id="UP000635606">
    <property type="component" value="Unassembled WGS sequence"/>
</dbReference>
<feature type="domain" description="SnoaL-like" evidence="2">
    <location>
        <begin position="48"/>
        <end position="146"/>
    </location>
</feature>
<proteinExistence type="predicted"/>
<dbReference type="EMBL" id="BOPH01000081">
    <property type="protein sequence ID" value="GIJ70503.1"/>
    <property type="molecule type" value="Genomic_DNA"/>
</dbReference>
<dbReference type="Pfam" id="PF13474">
    <property type="entry name" value="SnoaL_3"/>
    <property type="match status" value="1"/>
</dbReference>
<feature type="chain" id="PRO_5039307809" description="SnoaL-like domain-containing protein" evidence="1">
    <location>
        <begin position="20"/>
        <end position="159"/>
    </location>
</feature>
<dbReference type="Gene3D" id="3.10.450.50">
    <property type="match status" value="1"/>
</dbReference>
<keyword evidence="1" id="KW-0732">Signal</keyword>
<evidence type="ECO:0000256" key="1">
    <source>
        <dbReference type="SAM" id="SignalP"/>
    </source>
</evidence>
<dbReference type="SUPFAM" id="SSF54427">
    <property type="entry name" value="NTF2-like"/>
    <property type="match status" value="1"/>
</dbReference>
<protein>
    <recommendedName>
        <fullName evidence="2">SnoaL-like domain-containing protein</fullName>
    </recommendedName>
</protein>
<keyword evidence="4" id="KW-1185">Reference proteome</keyword>
<feature type="signal peptide" evidence="1">
    <location>
        <begin position="1"/>
        <end position="19"/>
    </location>
</feature>